<keyword evidence="2" id="KW-1185">Reference proteome</keyword>
<proteinExistence type="predicted"/>
<evidence type="ECO:0008006" key="3">
    <source>
        <dbReference type="Google" id="ProtNLM"/>
    </source>
</evidence>
<name>A0ABW7XQV7_9MICO</name>
<dbReference type="Proteomes" id="UP001611580">
    <property type="component" value="Unassembled WGS sequence"/>
</dbReference>
<sequence length="674" mass="73850">MGLRAELSGDLEFAKKQYSIVARHSGIRGLFGLLLLAWMSDARRRDFEHVELRLAELSGLGSRDLVARCHCKLASWAGDQGWPDLAAHHFERARAAAGVELRAQLDEIGGWFGANQIIHFGRSRGDMIQFPWISRHADQAARRSVEERFKLSFRSPWIRTWTFGSPSPEGSEIQSAELQASWAGALWLLPGIQREHAALLLARSREPDDVVRGIAQWVRGGGTTPGLLIDSLEGHLSSEAVSELLISRLHQGRSVMRTELWWDACLALWSELPPPVVQSLVDLFEPPSEDLSPHSDLAQSLTLFGYLIPQSEQAMQRALQLTDHELGILLRSMQPGLIDRLNSTILERGLKGALSDTDGPWHEIGWSALTRAWTRLPAEVAERMQSEMAAQLPHHELPRAANLAPELFTIDMLEHALVASVARVDQFVRDATRGVFKGGPRDPATDVQWLVGALGVSSPEATDALVRQASSAVTGPMQRQASLTALTALARAELVDRIAVEPALTPVDSVVSGLMGDDEGTDDRYEELQRHALQLALGYDEHLDGALLAASRDPSARIRALAVSLVSWLTTGIASSSGALDATLLGALYDPHPRVQALAVPSLWRGQFTSEVVRTTAQNRVVEMWPTAHIDFRVSVAHEASISADANDQLKTLGAWSKSDRSALVRWAVESTDA</sequence>
<protein>
    <recommendedName>
        <fullName evidence="3">HEAT repeat-containing protein</fullName>
    </recommendedName>
</protein>
<reference evidence="1 2" key="1">
    <citation type="submission" date="2024-10" db="EMBL/GenBank/DDBJ databases">
        <title>The Natural Products Discovery Center: Release of the First 8490 Sequenced Strains for Exploring Actinobacteria Biosynthetic Diversity.</title>
        <authorList>
            <person name="Kalkreuter E."/>
            <person name="Kautsar S.A."/>
            <person name="Yang D."/>
            <person name="Bader C.D."/>
            <person name="Teijaro C.N."/>
            <person name="Fluegel L."/>
            <person name="Davis C.M."/>
            <person name="Simpson J.R."/>
            <person name="Lauterbach L."/>
            <person name="Steele A.D."/>
            <person name="Gui C."/>
            <person name="Meng S."/>
            <person name="Li G."/>
            <person name="Viehrig K."/>
            <person name="Ye F."/>
            <person name="Su P."/>
            <person name="Kiefer A.F."/>
            <person name="Nichols A."/>
            <person name="Cepeda A.J."/>
            <person name="Yan W."/>
            <person name="Fan B."/>
            <person name="Jiang Y."/>
            <person name="Adhikari A."/>
            <person name="Zheng C.-J."/>
            <person name="Schuster L."/>
            <person name="Cowan T.M."/>
            <person name="Smanski M.J."/>
            <person name="Chevrette M.G."/>
            <person name="De Carvalho L.P.S."/>
            <person name="Shen B."/>
        </authorList>
    </citation>
    <scope>NUCLEOTIDE SEQUENCE [LARGE SCALE GENOMIC DNA]</scope>
    <source>
        <strain evidence="1 2">NPDC019481</strain>
    </source>
</reference>
<comment type="caution">
    <text evidence="1">The sequence shown here is derived from an EMBL/GenBank/DDBJ whole genome shotgun (WGS) entry which is preliminary data.</text>
</comment>
<dbReference type="RefSeq" id="WP_397407483.1">
    <property type="nucleotide sequence ID" value="NZ_JBIRYI010000018.1"/>
</dbReference>
<accession>A0ABW7XQV7</accession>
<dbReference type="EMBL" id="JBIRYI010000018">
    <property type="protein sequence ID" value="MFI2489939.1"/>
    <property type="molecule type" value="Genomic_DNA"/>
</dbReference>
<gene>
    <name evidence="1" type="ORF">ACH47X_23705</name>
</gene>
<evidence type="ECO:0000313" key="2">
    <source>
        <dbReference type="Proteomes" id="UP001611580"/>
    </source>
</evidence>
<evidence type="ECO:0000313" key="1">
    <source>
        <dbReference type="EMBL" id="MFI2489939.1"/>
    </source>
</evidence>
<organism evidence="1 2">
    <name type="scientific">Promicromonospora kroppenstedtii</name>
    <dbReference type="NCBI Taxonomy" id="440482"/>
    <lineage>
        <taxon>Bacteria</taxon>
        <taxon>Bacillati</taxon>
        <taxon>Actinomycetota</taxon>
        <taxon>Actinomycetes</taxon>
        <taxon>Micrococcales</taxon>
        <taxon>Promicromonosporaceae</taxon>
        <taxon>Promicromonospora</taxon>
    </lineage>
</organism>